<protein>
    <submittedName>
        <fullName evidence="2">Ovule protein</fullName>
    </submittedName>
</protein>
<organism evidence="1 2">
    <name type="scientific">Elaeophora elaphi</name>
    <dbReference type="NCBI Taxonomy" id="1147741"/>
    <lineage>
        <taxon>Eukaryota</taxon>
        <taxon>Metazoa</taxon>
        <taxon>Ecdysozoa</taxon>
        <taxon>Nematoda</taxon>
        <taxon>Chromadorea</taxon>
        <taxon>Rhabditida</taxon>
        <taxon>Spirurina</taxon>
        <taxon>Spiruromorpha</taxon>
        <taxon>Filarioidea</taxon>
        <taxon>Onchocercidae</taxon>
        <taxon>Elaeophora</taxon>
    </lineage>
</organism>
<name>A0A0R3S1M6_9BILA</name>
<dbReference type="WBParaSite" id="EEL_0000857401-mRNA-1">
    <property type="protein sequence ID" value="EEL_0000857401-mRNA-1"/>
    <property type="gene ID" value="EEL_0000857401"/>
</dbReference>
<keyword evidence="1" id="KW-1185">Reference proteome</keyword>
<reference evidence="2" key="1">
    <citation type="submission" date="2017-02" db="UniProtKB">
        <authorList>
            <consortium name="WormBaseParasite"/>
        </authorList>
    </citation>
    <scope>IDENTIFICATION</scope>
</reference>
<sequence>MNTASAVFQSMMYRASQTSPIHQPHGDSFSFTPFVPFSGIDYWNVIAGISRSEGNNTKKT</sequence>
<dbReference type="Proteomes" id="UP000050640">
    <property type="component" value="Unplaced"/>
</dbReference>
<dbReference type="AlphaFoldDB" id="A0A0R3S1M6"/>
<proteinExistence type="predicted"/>
<evidence type="ECO:0000313" key="1">
    <source>
        <dbReference type="Proteomes" id="UP000050640"/>
    </source>
</evidence>
<evidence type="ECO:0000313" key="2">
    <source>
        <dbReference type="WBParaSite" id="EEL_0000857401-mRNA-1"/>
    </source>
</evidence>
<accession>A0A0R3S1M6</accession>